<feature type="signal peptide" evidence="1">
    <location>
        <begin position="1"/>
        <end position="28"/>
    </location>
</feature>
<evidence type="ECO:0000256" key="1">
    <source>
        <dbReference type="SAM" id="SignalP"/>
    </source>
</evidence>
<keyword evidence="4" id="KW-1185">Reference proteome</keyword>
<keyword evidence="1" id="KW-0732">Signal</keyword>
<evidence type="ECO:0000259" key="2">
    <source>
        <dbReference type="Pfam" id="PF14016"/>
    </source>
</evidence>
<gene>
    <name evidence="3" type="ORF">HCK00_07100</name>
</gene>
<name>A0ABX1BX44_9ACTN</name>
<accession>A0ABX1BX44</accession>
<dbReference type="InterPro" id="IPR025326">
    <property type="entry name" value="DUF4232"/>
</dbReference>
<dbReference type="EMBL" id="JAATEN010000004">
    <property type="protein sequence ID" value="NJQ00307.1"/>
    <property type="molecule type" value="Genomic_DNA"/>
</dbReference>
<protein>
    <submittedName>
        <fullName evidence="3">DUF4232 domain-containing protein</fullName>
    </submittedName>
</protein>
<reference evidence="3 4" key="1">
    <citation type="submission" date="2020-03" db="EMBL/GenBank/DDBJ databases">
        <title>WGS of actinomycetes isolated from Thailand.</title>
        <authorList>
            <person name="Thawai C."/>
        </authorList>
    </citation>
    <scope>NUCLEOTIDE SEQUENCE [LARGE SCALE GENOMIC DNA]</scope>
    <source>
        <strain evidence="3 4">PLAI 1-29</strain>
    </source>
</reference>
<dbReference type="Pfam" id="PF14016">
    <property type="entry name" value="DUF4232"/>
    <property type="match status" value="1"/>
</dbReference>
<dbReference type="Proteomes" id="UP000695264">
    <property type="component" value="Unassembled WGS sequence"/>
</dbReference>
<evidence type="ECO:0000313" key="3">
    <source>
        <dbReference type="EMBL" id="NJQ00307.1"/>
    </source>
</evidence>
<dbReference type="RefSeq" id="WP_168100911.1">
    <property type="nucleotide sequence ID" value="NZ_JAATEN010000004.1"/>
</dbReference>
<feature type="chain" id="PRO_5047268729" evidence="1">
    <location>
        <begin position="29"/>
        <end position="178"/>
    </location>
</feature>
<sequence length="178" mass="17961">MSLSRTAIATTAVLSLVGLAGGSAVASAGGSQTAAGAAEACQPGALRAATSDIDEHQVGMNHEGTYLKVTNVGDSACTFSGYPGLALEGAGHTAITTETTRGDTYFVQDPGEHEVTLQAGDSAYADLAWTHTGEDAVDARYLQISPTGSNSHSTVPFEKVVDGGALTVTAWSDTLPAS</sequence>
<organism evidence="3 4">
    <name type="scientific">Streptomyces zingiberis</name>
    <dbReference type="NCBI Taxonomy" id="2053010"/>
    <lineage>
        <taxon>Bacteria</taxon>
        <taxon>Bacillati</taxon>
        <taxon>Actinomycetota</taxon>
        <taxon>Actinomycetes</taxon>
        <taxon>Kitasatosporales</taxon>
        <taxon>Streptomycetaceae</taxon>
        <taxon>Streptomyces</taxon>
    </lineage>
</organism>
<evidence type="ECO:0000313" key="4">
    <source>
        <dbReference type="Proteomes" id="UP000695264"/>
    </source>
</evidence>
<comment type="caution">
    <text evidence="3">The sequence shown here is derived from an EMBL/GenBank/DDBJ whole genome shotgun (WGS) entry which is preliminary data.</text>
</comment>
<feature type="domain" description="DUF4232" evidence="2">
    <location>
        <begin position="41"/>
        <end position="171"/>
    </location>
</feature>
<proteinExistence type="predicted"/>